<dbReference type="Proteomes" id="UP001501563">
    <property type="component" value="Unassembled WGS sequence"/>
</dbReference>
<reference evidence="2" key="1">
    <citation type="journal article" date="2019" name="Int. J. Syst. Evol. Microbiol.">
        <title>The Global Catalogue of Microorganisms (GCM) 10K type strain sequencing project: providing services to taxonomists for standard genome sequencing and annotation.</title>
        <authorList>
            <consortium name="The Broad Institute Genomics Platform"/>
            <consortium name="The Broad Institute Genome Sequencing Center for Infectious Disease"/>
            <person name="Wu L."/>
            <person name="Ma J."/>
        </authorList>
    </citation>
    <scope>NUCLEOTIDE SEQUENCE [LARGE SCALE GENOMIC DNA]</scope>
    <source>
        <strain evidence="2">JCM 16578</strain>
    </source>
</reference>
<keyword evidence="2" id="KW-1185">Reference proteome</keyword>
<organism evidence="1 2">
    <name type="scientific">Streptomyces lannensis</name>
    <dbReference type="NCBI Taxonomy" id="766498"/>
    <lineage>
        <taxon>Bacteria</taxon>
        <taxon>Bacillati</taxon>
        <taxon>Actinomycetota</taxon>
        <taxon>Actinomycetes</taxon>
        <taxon>Kitasatosporales</taxon>
        <taxon>Streptomycetaceae</taxon>
        <taxon>Streptomyces</taxon>
    </lineage>
</organism>
<evidence type="ECO:0008006" key="3">
    <source>
        <dbReference type="Google" id="ProtNLM"/>
    </source>
</evidence>
<gene>
    <name evidence="1" type="ORF">GCM10022207_66850</name>
</gene>
<name>A0ABP7KZS2_9ACTN</name>
<dbReference type="RefSeq" id="WP_345553001.1">
    <property type="nucleotide sequence ID" value="NZ_BAAAZA010000026.1"/>
</dbReference>
<proteinExistence type="predicted"/>
<evidence type="ECO:0000313" key="1">
    <source>
        <dbReference type="EMBL" id="GAA3889982.1"/>
    </source>
</evidence>
<evidence type="ECO:0000313" key="2">
    <source>
        <dbReference type="Proteomes" id="UP001501563"/>
    </source>
</evidence>
<sequence length="298" mass="33243">MSSRLALGTRVAVACVASVFFMTSCQFGSRAAVTHAGQTYVMPATQAETLDLAKQILIGHCMRRHGFRFWVVPKRVEKTQRDFPYVIEDIDWAKLHGYGKDIQKKLENAEKRDPNQRYFSSLSALRRAAALRSMNGPAPVGMSVRLPNGILVSHSKGGCDTESDEKLYGDAYAWFRASRITDSLAGLRIGQVTSDPQFDAAVQAWSRCMLRSGYHYRTPTQSRMAANGTKSLLPRDREIATAVAEATCATQSQLSSVAKRLDSKCRHKQELRYPRETSDRQRLARTALPRARAVITRG</sequence>
<accession>A0ABP7KZS2</accession>
<protein>
    <recommendedName>
        <fullName evidence="3">Lipoprotein</fullName>
    </recommendedName>
</protein>
<comment type="caution">
    <text evidence="1">The sequence shown here is derived from an EMBL/GenBank/DDBJ whole genome shotgun (WGS) entry which is preliminary data.</text>
</comment>
<dbReference type="EMBL" id="BAAAZA010000026">
    <property type="protein sequence ID" value="GAA3889982.1"/>
    <property type="molecule type" value="Genomic_DNA"/>
</dbReference>
<dbReference type="PROSITE" id="PS51257">
    <property type="entry name" value="PROKAR_LIPOPROTEIN"/>
    <property type="match status" value="1"/>
</dbReference>